<evidence type="ECO:0000313" key="1">
    <source>
        <dbReference type="EMBL" id="CAI0473598.1"/>
    </source>
</evidence>
<name>A0AAV0PRR8_9ROSI</name>
<sequence>MWRSLFGNFYRRLLCSSRSVELAKRSLPIFPPPSLAAYSARSRLFSCETAPRLPKLAIKSDDVGSEDLKKLMERFVEGDVCVIYQIF</sequence>
<organism evidence="1 2">
    <name type="scientific">Linum tenue</name>
    <dbReference type="NCBI Taxonomy" id="586396"/>
    <lineage>
        <taxon>Eukaryota</taxon>
        <taxon>Viridiplantae</taxon>
        <taxon>Streptophyta</taxon>
        <taxon>Embryophyta</taxon>
        <taxon>Tracheophyta</taxon>
        <taxon>Spermatophyta</taxon>
        <taxon>Magnoliopsida</taxon>
        <taxon>eudicotyledons</taxon>
        <taxon>Gunneridae</taxon>
        <taxon>Pentapetalae</taxon>
        <taxon>rosids</taxon>
        <taxon>fabids</taxon>
        <taxon>Malpighiales</taxon>
        <taxon>Linaceae</taxon>
        <taxon>Linum</taxon>
    </lineage>
</organism>
<evidence type="ECO:0000313" key="2">
    <source>
        <dbReference type="Proteomes" id="UP001154282"/>
    </source>
</evidence>
<proteinExistence type="predicted"/>
<dbReference type="AlphaFoldDB" id="A0AAV0PRR8"/>
<reference evidence="1" key="1">
    <citation type="submission" date="2022-08" db="EMBL/GenBank/DDBJ databases">
        <authorList>
            <person name="Gutierrez-Valencia J."/>
        </authorList>
    </citation>
    <scope>NUCLEOTIDE SEQUENCE</scope>
</reference>
<feature type="non-terminal residue" evidence="1">
    <location>
        <position position="87"/>
    </location>
</feature>
<protein>
    <submittedName>
        <fullName evidence="1">Uncharacterized protein</fullName>
    </submittedName>
</protein>
<dbReference type="EMBL" id="CAMGYJ010000009">
    <property type="protein sequence ID" value="CAI0473598.1"/>
    <property type="molecule type" value="Genomic_DNA"/>
</dbReference>
<accession>A0AAV0PRR8</accession>
<keyword evidence="2" id="KW-1185">Reference proteome</keyword>
<gene>
    <name evidence="1" type="ORF">LITE_LOCUS39709</name>
</gene>
<dbReference type="Proteomes" id="UP001154282">
    <property type="component" value="Unassembled WGS sequence"/>
</dbReference>
<comment type="caution">
    <text evidence="1">The sequence shown here is derived from an EMBL/GenBank/DDBJ whole genome shotgun (WGS) entry which is preliminary data.</text>
</comment>